<evidence type="ECO:0000256" key="2">
    <source>
        <dbReference type="SAM" id="Phobius"/>
    </source>
</evidence>
<protein>
    <submittedName>
        <fullName evidence="3">Uncharacterized protein</fullName>
    </submittedName>
</protein>
<gene>
    <name evidence="4" type="ORF">HFQ381_LOCUS31483</name>
    <name evidence="3" type="ORF">LUA448_LOCUS29150</name>
</gene>
<dbReference type="Proteomes" id="UP000663833">
    <property type="component" value="Unassembled WGS sequence"/>
</dbReference>
<evidence type="ECO:0000256" key="1">
    <source>
        <dbReference type="SAM" id="MobiDB-lite"/>
    </source>
</evidence>
<feature type="transmembrane region" description="Helical" evidence="2">
    <location>
        <begin position="54"/>
        <end position="72"/>
    </location>
</feature>
<organism evidence="3 5">
    <name type="scientific">Rotaria socialis</name>
    <dbReference type="NCBI Taxonomy" id="392032"/>
    <lineage>
        <taxon>Eukaryota</taxon>
        <taxon>Metazoa</taxon>
        <taxon>Spiralia</taxon>
        <taxon>Gnathifera</taxon>
        <taxon>Rotifera</taxon>
        <taxon>Eurotatoria</taxon>
        <taxon>Bdelloidea</taxon>
        <taxon>Philodinida</taxon>
        <taxon>Philodinidae</taxon>
        <taxon>Rotaria</taxon>
    </lineage>
</organism>
<sequence length="150" mass="17261">MPSRKRSSKLKQRRRKHPSPPPPPSPPPTATPSLFHRILFFFAQWFNNHNQNELLLWSSSLVLFGLAIYLFPLQSIVNDESSEDSFDDDDDYDNNITNLDQQLHLTTPAYNPEDLIIAAAFFKKLIWRGIASVFFGSLIGNLYHFIKGKN</sequence>
<dbReference type="Proteomes" id="UP000663851">
    <property type="component" value="Unassembled WGS sequence"/>
</dbReference>
<keyword evidence="2" id="KW-0812">Transmembrane</keyword>
<comment type="caution">
    <text evidence="3">The sequence shown here is derived from an EMBL/GenBank/DDBJ whole genome shotgun (WGS) entry which is preliminary data.</text>
</comment>
<dbReference type="EMBL" id="CAJNYD010004151">
    <property type="protein sequence ID" value="CAF3575051.1"/>
    <property type="molecule type" value="Genomic_DNA"/>
</dbReference>
<dbReference type="AlphaFoldDB" id="A0A818LNH0"/>
<proteinExistence type="predicted"/>
<name>A0A818LNH0_9BILA</name>
<keyword evidence="2" id="KW-1133">Transmembrane helix</keyword>
<evidence type="ECO:0000313" key="4">
    <source>
        <dbReference type="EMBL" id="CAF4561455.1"/>
    </source>
</evidence>
<reference evidence="3" key="1">
    <citation type="submission" date="2021-02" db="EMBL/GenBank/DDBJ databases">
        <authorList>
            <person name="Nowell W R."/>
        </authorList>
    </citation>
    <scope>NUCLEOTIDE SEQUENCE</scope>
</reference>
<keyword evidence="2" id="KW-0472">Membrane</keyword>
<feature type="transmembrane region" description="Helical" evidence="2">
    <location>
        <begin position="125"/>
        <end position="146"/>
    </location>
</feature>
<accession>A0A818LNH0</accession>
<feature type="compositionally biased region" description="Basic residues" evidence="1">
    <location>
        <begin position="1"/>
        <end position="18"/>
    </location>
</feature>
<dbReference type="EMBL" id="CAJOBO010006447">
    <property type="protein sequence ID" value="CAF4561455.1"/>
    <property type="molecule type" value="Genomic_DNA"/>
</dbReference>
<evidence type="ECO:0000313" key="5">
    <source>
        <dbReference type="Proteomes" id="UP000663833"/>
    </source>
</evidence>
<evidence type="ECO:0000313" key="3">
    <source>
        <dbReference type="EMBL" id="CAF3575051.1"/>
    </source>
</evidence>
<feature type="region of interest" description="Disordered" evidence="1">
    <location>
        <begin position="1"/>
        <end position="29"/>
    </location>
</feature>
<feature type="compositionally biased region" description="Pro residues" evidence="1">
    <location>
        <begin position="19"/>
        <end position="29"/>
    </location>
</feature>